<dbReference type="SUPFAM" id="SSF143744">
    <property type="entry name" value="GlcG-like"/>
    <property type="match status" value="1"/>
</dbReference>
<evidence type="ECO:0000313" key="2">
    <source>
        <dbReference type="Proteomes" id="UP000002417"/>
    </source>
</evidence>
<name>A7IC13_XANP2</name>
<dbReference type="PANTHER" id="PTHR34309:SF10">
    <property type="entry name" value="SLR1406 PROTEIN"/>
    <property type="match status" value="1"/>
</dbReference>
<reference evidence="1 2" key="1">
    <citation type="submission" date="2007-07" db="EMBL/GenBank/DDBJ databases">
        <title>Complete sequence of chromosome of Xanthobacter autotrophicus Py2.</title>
        <authorList>
            <consortium name="US DOE Joint Genome Institute"/>
            <person name="Copeland A."/>
            <person name="Lucas S."/>
            <person name="Lapidus A."/>
            <person name="Barry K."/>
            <person name="Glavina del Rio T."/>
            <person name="Hammon N."/>
            <person name="Israni S."/>
            <person name="Dalin E."/>
            <person name="Tice H."/>
            <person name="Pitluck S."/>
            <person name="Sims D."/>
            <person name="Brettin T."/>
            <person name="Bruce D."/>
            <person name="Detter J.C."/>
            <person name="Han C."/>
            <person name="Tapia R."/>
            <person name="Brainard J."/>
            <person name="Schmutz J."/>
            <person name="Larimer F."/>
            <person name="Land M."/>
            <person name="Hauser L."/>
            <person name="Kyrpides N."/>
            <person name="Kim E."/>
            <person name="Ensigns S.A."/>
            <person name="Richardson P."/>
        </authorList>
    </citation>
    <scope>NUCLEOTIDE SEQUENCE [LARGE SCALE GENOMIC DNA]</scope>
    <source>
        <strain evidence="2">ATCC BAA-1158 / Py2</strain>
    </source>
</reference>
<organism evidence="1 2">
    <name type="scientific">Xanthobacter autotrophicus (strain ATCC BAA-1158 / Py2)</name>
    <dbReference type="NCBI Taxonomy" id="78245"/>
    <lineage>
        <taxon>Bacteria</taxon>
        <taxon>Pseudomonadati</taxon>
        <taxon>Pseudomonadota</taxon>
        <taxon>Alphaproteobacteria</taxon>
        <taxon>Hyphomicrobiales</taxon>
        <taxon>Xanthobacteraceae</taxon>
        <taxon>Xanthobacter</taxon>
    </lineage>
</organism>
<dbReference type="InterPro" id="IPR038084">
    <property type="entry name" value="PduO/GlcC-like_sf"/>
</dbReference>
<dbReference type="Pfam" id="PF03928">
    <property type="entry name" value="HbpS-like"/>
    <property type="match status" value="1"/>
</dbReference>
<dbReference type="PhylomeDB" id="A7IC13"/>
<dbReference type="EMBL" id="CP000781">
    <property type="protein sequence ID" value="ABS65556.1"/>
    <property type="molecule type" value="Genomic_DNA"/>
</dbReference>
<keyword evidence="2" id="KW-1185">Reference proteome</keyword>
<accession>A7IC13</accession>
<dbReference type="Gene3D" id="3.30.450.150">
    <property type="entry name" value="Haem-degrading domain"/>
    <property type="match status" value="1"/>
</dbReference>
<protein>
    <recommendedName>
        <fullName evidence="3">Heme-binding protein</fullName>
    </recommendedName>
</protein>
<dbReference type="OrthoDB" id="9815788at2"/>
<dbReference type="InterPro" id="IPR005624">
    <property type="entry name" value="PduO/GlcC-like"/>
</dbReference>
<dbReference type="eggNOG" id="COG3193">
    <property type="taxonomic scope" value="Bacteria"/>
</dbReference>
<dbReference type="InterPro" id="IPR052517">
    <property type="entry name" value="GlcG_carb_metab_protein"/>
</dbReference>
<gene>
    <name evidence="1" type="ordered locus">Xaut_0298</name>
</gene>
<dbReference type="AlphaFoldDB" id="A7IC13"/>
<dbReference type="PANTHER" id="PTHR34309">
    <property type="entry name" value="SLR1406 PROTEIN"/>
    <property type="match status" value="1"/>
</dbReference>
<evidence type="ECO:0008006" key="3">
    <source>
        <dbReference type="Google" id="ProtNLM"/>
    </source>
</evidence>
<sequence>MTNTATSTATDLSLEAAQTIVTAALAHARAGAMNPLAVCVLDARGALKAYAAEDGTSLNRGEIARGKANGALALGMGSRSLFKRAKDQPFFISAATSAIGGSLVPVPGGVLIRSAAGSIIGVVGISGDTSDNDEASALAGITAAGLVGDPGQD</sequence>
<dbReference type="KEGG" id="xau:Xaut_0298"/>
<proteinExistence type="predicted"/>
<dbReference type="Proteomes" id="UP000002417">
    <property type="component" value="Chromosome"/>
</dbReference>
<evidence type="ECO:0000313" key="1">
    <source>
        <dbReference type="EMBL" id="ABS65556.1"/>
    </source>
</evidence>
<dbReference type="HOGENOM" id="CLU_103773_3_0_5"/>